<accession>A0A4V0YRF8</accession>
<proteinExistence type="predicted"/>
<reference evidence="2 3" key="1">
    <citation type="submission" date="2018-02" db="EMBL/GenBank/DDBJ databases">
        <title>Genome sequence of Desulfovibrio carbinolicus DSM 3852.</title>
        <authorList>
            <person name="Wilbanks E."/>
            <person name="Skennerton C.T."/>
            <person name="Orphan V.J."/>
        </authorList>
    </citation>
    <scope>NUCLEOTIDE SEQUENCE [LARGE SCALE GENOMIC DNA]</scope>
    <source>
        <strain evidence="2 3">DSM 3852</strain>
        <plasmid evidence="3">pdcar1</plasmid>
    </source>
</reference>
<dbReference type="RefSeq" id="WP_129356140.1">
    <property type="nucleotide sequence ID" value="NZ_CP026539.1"/>
</dbReference>
<evidence type="ECO:0000313" key="3">
    <source>
        <dbReference type="Proteomes" id="UP000293296"/>
    </source>
</evidence>
<gene>
    <name evidence="2" type="ORF">C3Y92_20490</name>
</gene>
<dbReference type="SUPFAM" id="SSF47598">
    <property type="entry name" value="Ribbon-helix-helix"/>
    <property type="match status" value="1"/>
</dbReference>
<dbReference type="AlphaFoldDB" id="A0A4V0YRF8"/>
<dbReference type="GO" id="GO:0006355">
    <property type="term" value="P:regulation of DNA-templated transcription"/>
    <property type="evidence" value="ECO:0007669"/>
    <property type="project" value="InterPro"/>
</dbReference>
<sequence length="97" mass="10940">MPTQTQATPTSIKLPVALRERLQQLARMRKRTPHALMLQALETYVAREEQREALRQEALAAHEAFMLTGLHVTAEEADAWLAELEAGNDVEPPKCHI</sequence>
<organism evidence="2 3">
    <name type="scientific">Solidesulfovibrio carbinolicus</name>
    <dbReference type="NCBI Taxonomy" id="296842"/>
    <lineage>
        <taxon>Bacteria</taxon>
        <taxon>Pseudomonadati</taxon>
        <taxon>Thermodesulfobacteriota</taxon>
        <taxon>Desulfovibrionia</taxon>
        <taxon>Desulfovibrionales</taxon>
        <taxon>Desulfovibrionaceae</taxon>
        <taxon>Solidesulfovibrio</taxon>
    </lineage>
</organism>
<protein>
    <submittedName>
        <fullName evidence="2">CopG family transcriptional regulator</fullName>
    </submittedName>
</protein>
<evidence type="ECO:0000313" key="2">
    <source>
        <dbReference type="EMBL" id="QAZ69652.1"/>
    </source>
</evidence>
<geneLocation type="plasmid" evidence="3">
    <name>pdcar1</name>
</geneLocation>
<feature type="domain" description="Ribbon-helix-helix protein CopG" evidence="1">
    <location>
        <begin position="10"/>
        <end position="48"/>
    </location>
</feature>
<dbReference type="EMBL" id="CP026539">
    <property type="protein sequence ID" value="QAZ69652.1"/>
    <property type="molecule type" value="Genomic_DNA"/>
</dbReference>
<dbReference type="Gene3D" id="1.10.1220.10">
    <property type="entry name" value="Met repressor-like"/>
    <property type="match status" value="1"/>
</dbReference>
<evidence type="ECO:0000259" key="1">
    <source>
        <dbReference type="Pfam" id="PF01402"/>
    </source>
</evidence>
<dbReference type="Proteomes" id="UP000293296">
    <property type="component" value="Plasmid pDCAR1"/>
</dbReference>
<dbReference type="InterPro" id="IPR010985">
    <property type="entry name" value="Ribbon_hlx_hlx"/>
</dbReference>
<keyword evidence="3" id="KW-1185">Reference proteome</keyword>
<dbReference type="InterPro" id="IPR013321">
    <property type="entry name" value="Arc_rbn_hlx_hlx"/>
</dbReference>
<dbReference type="CDD" id="cd22233">
    <property type="entry name" value="RHH_CopAso-like"/>
    <property type="match status" value="1"/>
</dbReference>
<dbReference type="InterPro" id="IPR002145">
    <property type="entry name" value="CopG"/>
</dbReference>
<dbReference type="Pfam" id="PF01402">
    <property type="entry name" value="RHH_1"/>
    <property type="match status" value="1"/>
</dbReference>
<keyword evidence="2" id="KW-0614">Plasmid</keyword>
<dbReference type="OrthoDB" id="5298181at2"/>
<name>A0A4V0YRF8_9BACT</name>
<dbReference type="KEGG" id="dcb:C3Y92_20490"/>